<keyword evidence="11 15" id="KW-0135">Cellulose biosynthesis</keyword>
<evidence type="ECO:0000256" key="15">
    <source>
        <dbReference type="RuleBase" id="RU365021"/>
    </source>
</evidence>
<dbReference type="EMBL" id="FNKM01000002">
    <property type="protein sequence ID" value="SDQ67364.1"/>
    <property type="molecule type" value="Genomic_DNA"/>
</dbReference>
<dbReference type="NCBIfam" id="NF008330">
    <property type="entry name" value="PRK11114.2-4"/>
    <property type="match status" value="1"/>
</dbReference>
<evidence type="ECO:0000256" key="13">
    <source>
        <dbReference type="ARBA" id="ARBA00023136"/>
    </source>
</evidence>
<keyword evidence="7 15" id="KW-1003">Cell membrane</keyword>
<dbReference type="Proteomes" id="UP000198740">
    <property type="component" value="Unassembled WGS sequence"/>
</dbReference>
<dbReference type="NCBIfam" id="NF008323">
    <property type="entry name" value="PRK11114.1-1"/>
    <property type="match status" value="1"/>
</dbReference>
<keyword evidence="18" id="KW-1185">Reference proteome</keyword>
<dbReference type="AlphaFoldDB" id="A0A1H1CT26"/>
<comment type="similarity">
    <text evidence="4 15">Belongs to the AcsB/BcsB family.</text>
</comment>
<dbReference type="EMBL" id="VFES01000002">
    <property type="protein sequence ID" value="TWR68978.1"/>
    <property type="molecule type" value="Genomic_DNA"/>
</dbReference>
<keyword evidence="10 15" id="KW-0812">Transmembrane</keyword>
<dbReference type="PANTHER" id="PTHR39083">
    <property type="entry name" value="CYCLIC DI-GMP-BINDING PROTEIN"/>
    <property type="match status" value="1"/>
</dbReference>
<dbReference type="PRINTS" id="PR01440">
    <property type="entry name" value="CELLSNTHASEB"/>
</dbReference>
<evidence type="ECO:0000256" key="6">
    <source>
        <dbReference type="ARBA" id="ARBA00021844"/>
    </source>
</evidence>
<evidence type="ECO:0000256" key="10">
    <source>
        <dbReference type="ARBA" id="ARBA00022692"/>
    </source>
</evidence>
<reference evidence="17 19" key="2">
    <citation type="submission" date="2019-06" db="EMBL/GenBank/DDBJ databases">
        <title>Pseudomonas bimorpha sp. nov. isolated from bovine raw milk and skim milk concentrate.</title>
        <authorList>
            <person name="Hofmann K."/>
            <person name="Huptas C."/>
            <person name="Doll E."/>
            <person name="Scherer S."/>
            <person name="Wenning M."/>
        </authorList>
    </citation>
    <scope>NUCLEOTIDE SEQUENCE [LARGE SCALE GENOMIC DNA]</scope>
    <source>
        <strain evidence="17 19">DSM 17515</strain>
    </source>
</reference>
<comment type="subcellular location">
    <subcellularLocation>
        <location evidence="2">Cell inner membrane</location>
        <topology evidence="2">Single-pass membrane protein</topology>
    </subcellularLocation>
</comment>
<evidence type="ECO:0000256" key="7">
    <source>
        <dbReference type="ARBA" id="ARBA00022475"/>
    </source>
</evidence>
<evidence type="ECO:0000256" key="1">
    <source>
        <dbReference type="ARBA" id="ARBA00002057"/>
    </source>
</evidence>
<comment type="function">
    <text evidence="1 15">Binds the cellulose synthase activator, bis-(3'-5') cyclic diguanylic acid (c-di-GMP).</text>
</comment>
<evidence type="ECO:0000256" key="4">
    <source>
        <dbReference type="ARBA" id="ARBA00010714"/>
    </source>
</evidence>
<dbReference type="PANTHER" id="PTHR39083:SF1">
    <property type="entry name" value="CYCLIC DI-GMP-BINDING PROTEIN"/>
    <property type="match status" value="1"/>
</dbReference>
<organism evidence="17 19">
    <name type="scientific">Pseudomonas grimontii</name>
    <dbReference type="NCBI Taxonomy" id="129847"/>
    <lineage>
        <taxon>Bacteria</taxon>
        <taxon>Pseudomonadati</taxon>
        <taxon>Pseudomonadota</taxon>
        <taxon>Gammaproteobacteria</taxon>
        <taxon>Pseudomonadales</taxon>
        <taxon>Pseudomonadaceae</taxon>
        <taxon>Pseudomonas</taxon>
    </lineage>
</organism>
<evidence type="ECO:0000256" key="11">
    <source>
        <dbReference type="ARBA" id="ARBA00022916"/>
    </source>
</evidence>
<name>A0A1H1CT26_9PSED</name>
<protein>
    <recommendedName>
        <fullName evidence="6 15">Cyclic di-GMP-binding protein</fullName>
    </recommendedName>
    <alternativeName>
        <fullName evidence="14 15">Cellulose synthase regulatory subunit</fullName>
    </alternativeName>
</protein>
<keyword evidence="15" id="KW-0732">Signal</keyword>
<dbReference type="InterPro" id="IPR018513">
    <property type="entry name" value="Cell_synthase_bac"/>
</dbReference>
<dbReference type="GO" id="GO:0030244">
    <property type="term" value="P:cellulose biosynthetic process"/>
    <property type="evidence" value="ECO:0007669"/>
    <property type="project" value="UniProtKB-KW"/>
</dbReference>
<dbReference type="OrthoDB" id="9806702at2"/>
<dbReference type="InterPro" id="IPR003920">
    <property type="entry name" value="Cell_synth_B"/>
</dbReference>
<dbReference type="Pfam" id="PF03170">
    <property type="entry name" value="BcsB"/>
    <property type="match status" value="1"/>
</dbReference>
<dbReference type="UniPathway" id="UPA00694"/>
<keyword evidence="8 15" id="KW-0997">Cell inner membrane</keyword>
<evidence type="ECO:0000313" key="18">
    <source>
        <dbReference type="Proteomes" id="UP000198740"/>
    </source>
</evidence>
<accession>A0A1H1CT26</accession>
<sequence length="757" mass="81900">MTSTPIFARAHVRAALALMTASLLGLSPLLQAAEKSPATAVAVQGADDGYNLTLKQLGRRDTMNLQGVESSDSVNFDIRTDQVVTGAQVLLNYSYSPALLADLSQINVLVNDEVAASIPLTKAGAGTAQQTLVQIPPHLITEFNRLRVQFIGHYTMSCEDPLHSSLWAKISNSSELKLQVTQIPLKDDLSVLPLPFFDKRDARQVRLPFVFATAPDNATLEAAATLSSWFGALASYRGATFPTTYGTIPAKGNAIVLVLSPSAVDVNGVKVAQATGPTLNLITNPNDPQGKLLIVSGRDGAELKRAATAVALGNPVLAGSSVVIDKFESLAPRRPYDAPNWVPSDRPVRLGELVELKKLSVSGYNPGAISVDFRLPPDLFNWREEGVPLHLKYRYTPQQVSTNSSLLVGMDDQFMKSMPLPSITSLADGKTLLSMMQKDNTLPREATVLLPISSASPMSKLQLRFMYDYIKEGECRDIIVDNMRGTIDPDSSLDITGYQHFIAMPNLGVFNDAGFPFTRLADLSESAVVLPDTFGTDELSAYLTILGRFGESTGYPATAVKVVQAKDVQSVADKDLLVIATGADQPLFKQWQQYLPANVDGPRQHFKLSDLPRYVSNWVSPDAEANKHAANAALSFNTLASSTWFAGFESPLKTGRSVVLISSVKPEGLQAATAVLIGGDQFKDTIQGSLAVVQGTQVSSLVADQQYYVGKLGLFKQVQWQLSQNVGWMLLLTFLGLAIVTCLIYLSLRARAKRRLA</sequence>
<evidence type="ECO:0000313" key="19">
    <source>
        <dbReference type="Proteomes" id="UP000317267"/>
    </source>
</evidence>
<feature type="chain" id="PRO_5044354191" description="Cyclic di-GMP-binding protein" evidence="15">
    <location>
        <begin position="33"/>
        <end position="757"/>
    </location>
</feature>
<evidence type="ECO:0000256" key="5">
    <source>
        <dbReference type="ARBA" id="ARBA00011437"/>
    </source>
</evidence>
<evidence type="ECO:0000256" key="12">
    <source>
        <dbReference type="ARBA" id="ARBA00022989"/>
    </source>
</evidence>
<keyword evidence="12 15" id="KW-1133">Transmembrane helix</keyword>
<evidence type="ECO:0000313" key="17">
    <source>
        <dbReference type="EMBL" id="TWR68978.1"/>
    </source>
</evidence>
<comment type="pathway">
    <text evidence="3 15">Glycan metabolism; bacterial cellulose biosynthesis.</text>
</comment>
<evidence type="ECO:0000256" key="9">
    <source>
        <dbReference type="ARBA" id="ARBA00022636"/>
    </source>
</evidence>
<dbReference type="Gene3D" id="2.60.120.260">
    <property type="entry name" value="Galactose-binding domain-like"/>
    <property type="match status" value="2"/>
</dbReference>
<proteinExistence type="inferred from homology"/>
<keyword evidence="9 15" id="KW-0973">c-di-GMP</keyword>
<dbReference type="Proteomes" id="UP000317267">
    <property type="component" value="Unassembled WGS sequence"/>
</dbReference>
<comment type="caution">
    <text evidence="17">The sequence shown here is derived from an EMBL/GenBank/DDBJ whole genome shotgun (WGS) entry which is preliminary data.</text>
</comment>
<gene>
    <name evidence="17" type="ORF">FIV39_04735</name>
    <name evidence="16" type="ORF">SAMN04490186_1457</name>
</gene>
<evidence type="ECO:0000256" key="3">
    <source>
        <dbReference type="ARBA" id="ARBA00005186"/>
    </source>
</evidence>
<dbReference type="GO" id="GO:0005886">
    <property type="term" value="C:plasma membrane"/>
    <property type="evidence" value="ECO:0007669"/>
    <property type="project" value="UniProtKB-SubCell"/>
</dbReference>
<evidence type="ECO:0000256" key="8">
    <source>
        <dbReference type="ARBA" id="ARBA00022519"/>
    </source>
</evidence>
<reference evidence="16 18" key="1">
    <citation type="submission" date="2016-10" db="EMBL/GenBank/DDBJ databases">
        <authorList>
            <person name="Varghese N."/>
            <person name="Submissions S."/>
        </authorList>
    </citation>
    <scope>NUCLEOTIDE SEQUENCE [LARGE SCALE GENOMIC DNA]</scope>
    <source>
        <strain evidence="16 18">BS2976</strain>
    </source>
</reference>
<evidence type="ECO:0000256" key="14">
    <source>
        <dbReference type="ARBA" id="ARBA00033444"/>
    </source>
</evidence>
<dbReference type="GO" id="GO:0006011">
    <property type="term" value="P:UDP-alpha-D-glucose metabolic process"/>
    <property type="evidence" value="ECO:0007669"/>
    <property type="project" value="InterPro"/>
</dbReference>
<keyword evidence="13 15" id="KW-0472">Membrane</keyword>
<evidence type="ECO:0000313" key="16">
    <source>
        <dbReference type="EMBL" id="SDQ67364.1"/>
    </source>
</evidence>
<comment type="subunit">
    <text evidence="5 15">Tightly associated with the cellulose synthase catalytic subunit.</text>
</comment>
<feature type="signal peptide" evidence="15">
    <location>
        <begin position="1"/>
        <end position="32"/>
    </location>
</feature>
<evidence type="ECO:0000256" key="2">
    <source>
        <dbReference type="ARBA" id="ARBA00004377"/>
    </source>
</evidence>
<feature type="transmembrane region" description="Helical" evidence="15">
    <location>
        <begin position="726"/>
        <end position="748"/>
    </location>
</feature>
<dbReference type="RefSeq" id="WP_090401057.1">
    <property type="nucleotide sequence ID" value="NZ_FNKM01000002.1"/>
</dbReference>